<dbReference type="OrthoDB" id="676764at2759"/>
<name>A0A314YZG3_PRUYE</name>
<organism evidence="2 3">
    <name type="scientific">Prunus yedoensis var. nudiflora</name>
    <dbReference type="NCBI Taxonomy" id="2094558"/>
    <lineage>
        <taxon>Eukaryota</taxon>
        <taxon>Viridiplantae</taxon>
        <taxon>Streptophyta</taxon>
        <taxon>Embryophyta</taxon>
        <taxon>Tracheophyta</taxon>
        <taxon>Spermatophyta</taxon>
        <taxon>Magnoliopsida</taxon>
        <taxon>eudicotyledons</taxon>
        <taxon>Gunneridae</taxon>
        <taxon>Pentapetalae</taxon>
        <taxon>rosids</taxon>
        <taxon>fabids</taxon>
        <taxon>Rosales</taxon>
        <taxon>Rosaceae</taxon>
        <taxon>Amygdaloideae</taxon>
        <taxon>Amygdaleae</taxon>
        <taxon>Prunus</taxon>
    </lineage>
</organism>
<gene>
    <name evidence="2" type="ORF">Pyn_19592</name>
</gene>
<dbReference type="EMBL" id="PJQY01000267">
    <property type="protein sequence ID" value="PQQ14282.1"/>
    <property type="molecule type" value="Genomic_DNA"/>
</dbReference>
<dbReference type="PANTHER" id="PTHR31839:SF25">
    <property type="entry name" value="DEHYDRATION-RESPONSIVE ELEMENT-BINDING PROTEIN 1F"/>
    <property type="match status" value="1"/>
</dbReference>
<accession>A0A314YZG3</accession>
<reference evidence="2 3" key="1">
    <citation type="submission" date="2018-02" db="EMBL/GenBank/DDBJ databases">
        <title>Draft genome of wild Prunus yedoensis var. nudiflora.</title>
        <authorList>
            <person name="Baek S."/>
            <person name="Kim J.-H."/>
            <person name="Choi K."/>
            <person name="Kim G.-B."/>
            <person name="Cho A."/>
            <person name="Jang H."/>
            <person name="Shin C.-H."/>
            <person name="Yu H.-J."/>
            <person name="Mun J.-H."/>
        </authorList>
    </citation>
    <scope>NUCLEOTIDE SEQUENCE [LARGE SCALE GENOMIC DNA]</scope>
    <source>
        <strain evidence="3">cv. Jeju island</strain>
        <tissue evidence="2">Leaf</tissue>
    </source>
</reference>
<comment type="caution">
    <text evidence="2">The sequence shown here is derived from an EMBL/GenBank/DDBJ whole genome shotgun (WGS) entry which is preliminary data.</text>
</comment>
<feature type="transmembrane region" description="Helical" evidence="1">
    <location>
        <begin position="135"/>
        <end position="160"/>
    </location>
</feature>
<dbReference type="AlphaFoldDB" id="A0A314YZG3"/>
<proteinExistence type="predicted"/>
<evidence type="ECO:0000313" key="3">
    <source>
        <dbReference type="Proteomes" id="UP000250321"/>
    </source>
</evidence>
<dbReference type="GO" id="GO:0003700">
    <property type="term" value="F:DNA-binding transcription factor activity"/>
    <property type="evidence" value="ECO:0007669"/>
    <property type="project" value="InterPro"/>
</dbReference>
<sequence length="168" mass="18919">MAAQAHDFAALAFRGKLACLNFADSAWRLHVPASTDDTEISKAAEAFRQAEGGGVSGSVYEKESKAVDSEEKGCAGMEENGSLFYLDEEELFDMRRLLDDMAEGLMLSPPQCLDGYMNWDDVETAVDLKLWSFSIWSTFVFTSLSYLLILLVNSLSYHIIRHFRLFYM</sequence>
<protein>
    <submittedName>
        <fullName evidence="2">CBF/DREB1-like protein d</fullName>
    </submittedName>
</protein>
<evidence type="ECO:0000256" key="1">
    <source>
        <dbReference type="SAM" id="Phobius"/>
    </source>
</evidence>
<keyword evidence="1" id="KW-1133">Transmembrane helix</keyword>
<keyword evidence="3" id="KW-1185">Reference proteome</keyword>
<dbReference type="PANTHER" id="PTHR31839">
    <property type="entry name" value="DEHYDRATION-RESPONSIVE ELEMENT-BINDING PROTEIN 1D"/>
    <property type="match status" value="1"/>
</dbReference>
<evidence type="ECO:0000313" key="2">
    <source>
        <dbReference type="EMBL" id="PQQ14282.1"/>
    </source>
</evidence>
<dbReference type="STRING" id="2094558.A0A314YZG3"/>
<keyword evidence="1" id="KW-0472">Membrane</keyword>
<keyword evidence="1" id="KW-0812">Transmembrane</keyword>
<dbReference type="InterPro" id="IPR045277">
    <property type="entry name" value="DRE1A-I"/>
</dbReference>
<dbReference type="Proteomes" id="UP000250321">
    <property type="component" value="Unassembled WGS sequence"/>
</dbReference>